<evidence type="ECO:0000259" key="10">
    <source>
        <dbReference type="PROSITE" id="PS51192"/>
    </source>
</evidence>
<keyword evidence="7 9" id="KW-0238">DNA-binding</keyword>
<proteinExistence type="inferred from homology"/>
<protein>
    <recommendedName>
        <fullName evidence="9">Transcription-repair-coupling factor</fullName>
        <shortName evidence="9">TRCF</shortName>
        <ecNumber evidence="9">3.6.4.-</ecNumber>
    </recommendedName>
</protein>
<keyword evidence="4 9" id="KW-0378">Hydrolase</keyword>
<dbReference type="Gene3D" id="2.40.10.170">
    <property type="match status" value="1"/>
</dbReference>
<dbReference type="PANTHER" id="PTHR47964:SF1">
    <property type="entry name" value="ATP-DEPENDENT DNA HELICASE HOMOLOG RECG, CHLOROPLASTIC"/>
    <property type="match status" value="1"/>
</dbReference>
<dbReference type="EMBL" id="CP003345">
    <property type="protein sequence ID" value="AFM04247.1"/>
    <property type="molecule type" value="Genomic_DNA"/>
</dbReference>
<evidence type="ECO:0000256" key="9">
    <source>
        <dbReference type="HAMAP-Rule" id="MF_00969"/>
    </source>
</evidence>
<keyword evidence="5" id="KW-0347">Helicase</keyword>
<dbReference type="SMART" id="SM00490">
    <property type="entry name" value="HELICc"/>
    <property type="match status" value="1"/>
</dbReference>
<dbReference type="SUPFAM" id="SSF143517">
    <property type="entry name" value="TRCF domain-like"/>
    <property type="match status" value="1"/>
</dbReference>
<dbReference type="InterPro" id="IPR037235">
    <property type="entry name" value="TRCF-like_C_D7"/>
</dbReference>
<dbReference type="InterPro" id="IPR001650">
    <property type="entry name" value="Helicase_C-like"/>
</dbReference>
<feature type="domain" description="Helicase ATP-binding" evidence="10">
    <location>
        <begin position="608"/>
        <end position="769"/>
    </location>
</feature>
<dbReference type="OrthoDB" id="9804325at2"/>
<dbReference type="RefSeq" id="WP_014797699.1">
    <property type="nucleotide sequence ID" value="NC_018018.1"/>
</dbReference>
<evidence type="ECO:0000256" key="6">
    <source>
        <dbReference type="ARBA" id="ARBA00022840"/>
    </source>
</evidence>
<dbReference type="PROSITE" id="PS51192">
    <property type="entry name" value="HELICASE_ATP_BIND_1"/>
    <property type="match status" value="1"/>
</dbReference>
<evidence type="ECO:0000259" key="11">
    <source>
        <dbReference type="PROSITE" id="PS51194"/>
    </source>
</evidence>
<evidence type="ECO:0000256" key="1">
    <source>
        <dbReference type="ARBA" id="ARBA00022490"/>
    </source>
</evidence>
<keyword evidence="1 9" id="KW-0963">Cytoplasm</keyword>
<dbReference type="Pfam" id="PF00270">
    <property type="entry name" value="DEAD"/>
    <property type="match status" value="1"/>
</dbReference>
<feature type="domain" description="Helicase C-terminal" evidence="11">
    <location>
        <begin position="790"/>
        <end position="944"/>
    </location>
</feature>
<dbReference type="STRING" id="880071.Fleli_1849"/>
<dbReference type="InterPro" id="IPR036101">
    <property type="entry name" value="CarD-like/TRCF_RID_sf"/>
</dbReference>
<dbReference type="EC" id="3.6.4.-" evidence="9"/>
<dbReference type="InterPro" id="IPR005118">
    <property type="entry name" value="TRCF_C"/>
</dbReference>
<sequence>MNQQETQEPILKLFPRDFVKKYQKDGIIQTISSKIENEKNQTDSDSVRVHLKGLMGSQDALVLAALYRNNPAISHFVVMEDAEEAAYFYNDIQHFLGETLSSSNPNILFFPTSYKKPYKFEKIDNANVLQRSEALTRLNNHHSEENGLIIVTYPSALTEKVINKQVLAANTFVIKINEVVEPNFVIEILNEYGFKREEYVFEAGQYSVRGGIIDIFSYSNEYPYRIEFFGNDIESIRTFKPTDQLSIEKVNRAVIVPNVTEKIQKQTRENFLEFVPKKTRLWLKNYALTVDVVEKYFERATEDFDTILQVSNYTQIISDPEELFITKKEFKDQIEKFVQIEFGKKFRRVTEKTKDNHSIFEFDAKAQPTFHKNLQNLVFDVESYNQKGYQCIIAADLPKQIDRMHTIFEEKGVGVQFYGLNIGLRGGFIDNNQQIVCYTDHQIFERYHRYSTQERFTKSKALTLKELNTLQAGDYVTHIDYGVGRFAGLEKLDVNGNEQEAVRLIYRDNDVLYVSVHSLHKISKHSSQDGSSMSLSKLGSQDWTNRKKKVKKHLKDIGTELIALYAKRQTATGFAFPKDNYMQAEVESSFFYQDTPDQATATNDVKNDMEKPVPMDRLICGDVGFGKTEIAVRAAFKAVSNGKQVAVLVPTTVLAAQHNRTFSERLGNFGVNVDFINRFRTAKEVREILQKLEEGKIDILVGTHKIVSAKTKFKDLGLFIIDEEQKFGVKTKDKIKELRVNVDCLTLTATPIPRTLQFSLLGARDLSVMHTPPPNRQPVTTEVHSFNEALVRDAISLELRRGGQVFFVHNRVIDIYEVAGILTRLVPDAKVVVGHGQMKNDQLEKTMMTFINGDADILVSTNIIESGLDIPNANTIIINNSHLIGLSDLHQMRGRVGRSNKKAFCYLLIPSQASLPADSRKRLKALEEFNELGDGFKIAMRDLDIRGAGNLLGAEQSGFINDLGLDTYHKMLEEAISELKEDEFKELFQNPNAKPQPLKITCSIETDLEILIPESYISNISERLQLYIEADKLKNEEQLEKFKETVKDRFGTPPADFDNLLQAVRLRWMAEQIGFEKLIIKNEKIRGYFIAGREDYYKSDAFGKVLTYLQKRPDRCKLKEKGDRVIFIMEQVKTLDGVMKVFRGILE</sequence>
<dbReference type="Pfam" id="PF00271">
    <property type="entry name" value="Helicase_C"/>
    <property type="match status" value="1"/>
</dbReference>
<dbReference type="InterPro" id="IPR004576">
    <property type="entry name" value="Mfd"/>
</dbReference>
<comment type="subcellular location">
    <subcellularLocation>
        <location evidence="9">Cytoplasm</location>
    </subcellularLocation>
</comment>
<dbReference type="InterPro" id="IPR011545">
    <property type="entry name" value="DEAD/DEAH_box_helicase_dom"/>
</dbReference>
<evidence type="ECO:0000256" key="7">
    <source>
        <dbReference type="ARBA" id="ARBA00023125"/>
    </source>
</evidence>
<comment type="similarity">
    <text evidence="9">In the C-terminal section; belongs to the helicase family. RecG subfamily.</text>
</comment>
<evidence type="ECO:0000256" key="3">
    <source>
        <dbReference type="ARBA" id="ARBA00022763"/>
    </source>
</evidence>
<dbReference type="eggNOG" id="COG1197">
    <property type="taxonomic scope" value="Bacteria"/>
</dbReference>
<gene>
    <name evidence="9" type="primary">mfd</name>
    <name evidence="12" type="ordered locus">Fleli_1849</name>
</gene>
<dbReference type="Gene3D" id="3.40.50.300">
    <property type="entry name" value="P-loop containing nucleotide triphosphate hydrolases"/>
    <property type="match status" value="2"/>
</dbReference>
<dbReference type="KEGG" id="fli:Fleli_1849"/>
<evidence type="ECO:0000313" key="13">
    <source>
        <dbReference type="Proteomes" id="UP000006054"/>
    </source>
</evidence>
<dbReference type="PATRIC" id="fig|880071.3.peg.1828"/>
<dbReference type="InterPro" id="IPR047112">
    <property type="entry name" value="RecG/Mfd"/>
</dbReference>
<dbReference type="InterPro" id="IPR027417">
    <property type="entry name" value="P-loop_NTPase"/>
</dbReference>
<dbReference type="GO" id="GO:0016787">
    <property type="term" value="F:hydrolase activity"/>
    <property type="evidence" value="ECO:0007669"/>
    <property type="project" value="UniProtKB-KW"/>
</dbReference>
<dbReference type="InterPro" id="IPR041471">
    <property type="entry name" value="UvrB_inter"/>
</dbReference>
<dbReference type="Proteomes" id="UP000006054">
    <property type="component" value="Chromosome"/>
</dbReference>
<keyword evidence="2 9" id="KW-0547">Nucleotide-binding</keyword>
<keyword evidence="8 9" id="KW-0234">DNA repair</keyword>
<dbReference type="SUPFAM" id="SSF52540">
    <property type="entry name" value="P-loop containing nucleoside triphosphate hydrolases"/>
    <property type="match status" value="3"/>
</dbReference>
<dbReference type="HAMAP" id="MF_00969">
    <property type="entry name" value="TRCF"/>
    <property type="match status" value="1"/>
</dbReference>
<dbReference type="GO" id="GO:0005524">
    <property type="term" value="F:ATP binding"/>
    <property type="evidence" value="ECO:0007669"/>
    <property type="project" value="UniProtKB-UniRule"/>
</dbReference>
<evidence type="ECO:0000256" key="4">
    <source>
        <dbReference type="ARBA" id="ARBA00022801"/>
    </source>
</evidence>
<dbReference type="CDD" id="cd17991">
    <property type="entry name" value="DEXHc_TRCF"/>
    <property type="match status" value="1"/>
</dbReference>
<comment type="similarity">
    <text evidence="9">In the N-terminal section; belongs to the UvrB family.</text>
</comment>
<reference evidence="13" key="1">
    <citation type="submission" date="2012-06" db="EMBL/GenBank/DDBJ databases">
        <title>The complete genome of Flexibacter litoralis DSM 6794.</title>
        <authorList>
            <person name="Lucas S."/>
            <person name="Copeland A."/>
            <person name="Lapidus A."/>
            <person name="Glavina del Rio T."/>
            <person name="Dalin E."/>
            <person name="Tice H."/>
            <person name="Bruce D."/>
            <person name="Goodwin L."/>
            <person name="Pitluck S."/>
            <person name="Peters L."/>
            <person name="Ovchinnikova G."/>
            <person name="Lu M."/>
            <person name="Kyrpides N."/>
            <person name="Mavromatis K."/>
            <person name="Ivanova N."/>
            <person name="Brettin T."/>
            <person name="Detter J.C."/>
            <person name="Han C."/>
            <person name="Larimer F."/>
            <person name="Land M."/>
            <person name="Hauser L."/>
            <person name="Markowitz V."/>
            <person name="Cheng J.-F."/>
            <person name="Hugenholtz P."/>
            <person name="Woyke T."/>
            <person name="Wu D."/>
            <person name="Spring S."/>
            <person name="Lang E."/>
            <person name="Kopitz M."/>
            <person name="Brambilla E."/>
            <person name="Klenk H.-P."/>
            <person name="Eisen J.A."/>
        </authorList>
    </citation>
    <scope>NUCLEOTIDE SEQUENCE [LARGE SCALE GENOMIC DNA]</scope>
    <source>
        <strain evidence="13">ATCC 23117 / DSM 6794 / NBRC 15988 / NCIMB 1366 / Sio-4</strain>
    </source>
</reference>
<dbReference type="HOGENOM" id="CLU_005122_1_4_10"/>
<dbReference type="PROSITE" id="PS51194">
    <property type="entry name" value="HELICASE_CTER"/>
    <property type="match status" value="1"/>
</dbReference>
<keyword evidence="13" id="KW-1185">Reference proteome</keyword>
<dbReference type="PANTHER" id="PTHR47964">
    <property type="entry name" value="ATP-DEPENDENT DNA HELICASE HOMOLOG RECG, CHLOROPLASTIC"/>
    <property type="match status" value="1"/>
</dbReference>
<dbReference type="Pfam" id="PF03461">
    <property type="entry name" value="TRCF"/>
    <property type="match status" value="1"/>
</dbReference>
<accession>I4AJW2</accession>
<evidence type="ECO:0000256" key="2">
    <source>
        <dbReference type="ARBA" id="ARBA00022741"/>
    </source>
</evidence>
<keyword evidence="6 9" id="KW-0067">ATP-binding</keyword>
<evidence type="ECO:0000256" key="8">
    <source>
        <dbReference type="ARBA" id="ARBA00023204"/>
    </source>
</evidence>
<dbReference type="GO" id="GO:0006355">
    <property type="term" value="P:regulation of DNA-templated transcription"/>
    <property type="evidence" value="ECO:0007669"/>
    <property type="project" value="UniProtKB-UniRule"/>
</dbReference>
<comment type="function">
    <text evidence="9">Couples transcription and DNA repair by recognizing RNA polymerase (RNAP) stalled at DNA lesions. Mediates ATP-dependent release of RNAP and its truncated transcript from the DNA, and recruitment of nucleotide excision repair machinery to the damaged site.</text>
</comment>
<dbReference type="NCBIfam" id="TIGR00580">
    <property type="entry name" value="mfd"/>
    <property type="match status" value="1"/>
</dbReference>
<name>I4AJW2_BERLS</name>
<keyword evidence="3 9" id="KW-0227">DNA damage</keyword>
<dbReference type="GO" id="GO:0003678">
    <property type="term" value="F:DNA helicase activity"/>
    <property type="evidence" value="ECO:0007669"/>
    <property type="project" value="TreeGrafter"/>
</dbReference>
<evidence type="ECO:0000256" key="5">
    <source>
        <dbReference type="ARBA" id="ARBA00022806"/>
    </source>
</evidence>
<dbReference type="SUPFAM" id="SSF141259">
    <property type="entry name" value="CarD-like"/>
    <property type="match status" value="1"/>
</dbReference>
<dbReference type="InterPro" id="IPR003711">
    <property type="entry name" value="CarD-like/TRCF_RID"/>
</dbReference>
<dbReference type="GO" id="GO:0005737">
    <property type="term" value="C:cytoplasm"/>
    <property type="evidence" value="ECO:0007669"/>
    <property type="project" value="UniProtKB-SubCell"/>
</dbReference>
<dbReference type="Pfam" id="PF02559">
    <property type="entry name" value="CarD_TRCF_RID"/>
    <property type="match status" value="1"/>
</dbReference>
<dbReference type="SMART" id="SM01058">
    <property type="entry name" value="CarD_TRCF"/>
    <property type="match status" value="1"/>
</dbReference>
<dbReference type="SMART" id="SM00982">
    <property type="entry name" value="TRCF"/>
    <property type="match status" value="1"/>
</dbReference>
<dbReference type="Gene3D" id="3.90.1150.50">
    <property type="entry name" value="Transcription-repair-coupling factor, D7 domain"/>
    <property type="match status" value="1"/>
</dbReference>
<evidence type="ECO:0000313" key="12">
    <source>
        <dbReference type="EMBL" id="AFM04247.1"/>
    </source>
</evidence>
<dbReference type="AlphaFoldDB" id="I4AJW2"/>
<organism evidence="12 13">
    <name type="scientific">Bernardetia litoralis (strain ATCC 23117 / DSM 6794 / NBRC 15988 / NCIMB 1366 / Fx l1 / Sio-4)</name>
    <name type="common">Flexibacter litoralis</name>
    <dbReference type="NCBI Taxonomy" id="880071"/>
    <lineage>
        <taxon>Bacteria</taxon>
        <taxon>Pseudomonadati</taxon>
        <taxon>Bacteroidota</taxon>
        <taxon>Cytophagia</taxon>
        <taxon>Cytophagales</taxon>
        <taxon>Bernardetiaceae</taxon>
        <taxon>Bernardetia</taxon>
    </lineage>
</organism>
<dbReference type="GO" id="GO:0000716">
    <property type="term" value="P:transcription-coupled nucleotide-excision repair, DNA damage recognition"/>
    <property type="evidence" value="ECO:0007669"/>
    <property type="project" value="UniProtKB-UniRule"/>
</dbReference>
<dbReference type="GO" id="GO:0003684">
    <property type="term" value="F:damaged DNA binding"/>
    <property type="evidence" value="ECO:0007669"/>
    <property type="project" value="InterPro"/>
</dbReference>
<dbReference type="SMART" id="SM00487">
    <property type="entry name" value="DEXDc"/>
    <property type="match status" value="1"/>
</dbReference>
<dbReference type="Gene3D" id="3.30.2060.10">
    <property type="entry name" value="Penicillin-binding protein 1b domain"/>
    <property type="match status" value="1"/>
</dbReference>
<dbReference type="InterPro" id="IPR014001">
    <property type="entry name" value="Helicase_ATP-bd"/>
</dbReference>
<dbReference type="Pfam" id="PF17757">
    <property type="entry name" value="UvrB_inter"/>
    <property type="match status" value="1"/>
</dbReference>